<reference evidence="2" key="1">
    <citation type="submission" date="2021-01" db="EMBL/GenBank/DDBJ databases">
        <authorList>
            <person name="Corre E."/>
            <person name="Pelletier E."/>
            <person name="Niang G."/>
            <person name="Scheremetjew M."/>
            <person name="Finn R."/>
            <person name="Kale V."/>
            <person name="Holt S."/>
            <person name="Cochrane G."/>
            <person name="Meng A."/>
            <person name="Brown T."/>
            <person name="Cohen L."/>
        </authorList>
    </citation>
    <scope>NUCLEOTIDE SEQUENCE</scope>
    <source>
        <strain evidence="2">GSBS06</strain>
    </source>
</reference>
<keyword evidence="1" id="KW-0812">Transmembrane</keyword>
<dbReference type="AlphaFoldDB" id="A0A7S3LQV9"/>
<keyword evidence="1" id="KW-1133">Transmembrane helix</keyword>
<evidence type="ECO:0000256" key="1">
    <source>
        <dbReference type="SAM" id="Phobius"/>
    </source>
</evidence>
<evidence type="ECO:0000313" key="2">
    <source>
        <dbReference type="EMBL" id="CAE0438306.1"/>
    </source>
</evidence>
<organism evidence="2">
    <name type="scientific">Aplanochytrium stocchinoi</name>
    <dbReference type="NCBI Taxonomy" id="215587"/>
    <lineage>
        <taxon>Eukaryota</taxon>
        <taxon>Sar</taxon>
        <taxon>Stramenopiles</taxon>
        <taxon>Bigyra</taxon>
        <taxon>Labyrinthulomycetes</taxon>
        <taxon>Thraustochytrida</taxon>
        <taxon>Thraustochytriidae</taxon>
        <taxon>Aplanochytrium</taxon>
    </lineage>
</organism>
<accession>A0A7S3LQV9</accession>
<proteinExistence type="predicted"/>
<feature type="transmembrane region" description="Helical" evidence="1">
    <location>
        <begin position="35"/>
        <end position="68"/>
    </location>
</feature>
<protein>
    <submittedName>
        <fullName evidence="2">Uncharacterized protein</fullName>
    </submittedName>
</protein>
<dbReference type="EMBL" id="HBIN01011409">
    <property type="protein sequence ID" value="CAE0438306.1"/>
    <property type="molecule type" value="Transcribed_RNA"/>
</dbReference>
<keyword evidence="1" id="KW-0472">Membrane</keyword>
<sequence length="237" mass="26417">MSARNRNKEKVVKENEKTEIEKAFSEVTSDHGRSILIWALTAFVCTLVIGVTDFLSATSLALTAGMLSNSVVRIASPSSYVPARQIREGFIYGPVFARILATMAEFTFYYTEGVASGGLSVILPLTIFGESMCWLHLLLQSELLGFIEDCTWATVHGYAIYCSFAFNRPLAIGLGVPYMSYTLLKHLPDTFRRVLHTPLTHPFSISVGPLDPHSVTWVTVSMLYQPFCYAFFVYSIQ</sequence>
<feature type="transmembrane region" description="Helical" evidence="1">
    <location>
        <begin position="117"/>
        <end position="139"/>
    </location>
</feature>
<name>A0A7S3LQV9_9STRA</name>
<gene>
    <name evidence="2" type="ORF">ASTO00021_LOCUS8550</name>
</gene>